<gene>
    <name evidence="3" type="ORF">CYY_000530</name>
</gene>
<evidence type="ECO:0000313" key="4">
    <source>
        <dbReference type="Proteomes" id="UP000695562"/>
    </source>
</evidence>
<dbReference type="InterPro" id="IPR045108">
    <property type="entry name" value="TXNDC17-like"/>
</dbReference>
<keyword evidence="4" id="KW-1185">Reference proteome</keyword>
<dbReference type="GO" id="GO:0005829">
    <property type="term" value="C:cytosol"/>
    <property type="evidence" value="ECO:0007669"/>
    <property type="project" value="TreeGrafter"/>
</dbReference>
<dbReference type="SUPFAM" id="SSF52833">
    <property type="entry name" value="Thioredoxin-like"/>
    <property type="match status" value="1"/>
</dbReference>
<dbReference type="OrthoDB" id="78947at2759"/>
<evidence type="ECO:0000313" key="3">
    <source>
        <dbReference type="EMBL" id="KAF2078146.1"/>
    </source>
</evidence>
<dbReference type="AlphaFoldDB" id="A0A8J4QAS4"/>
<dbReference type="GO" id="GO:0047134">
    <property type="term" value="F:protein-disulfide reductase [NAD(P)H] activity"/>
    <property type="evidence" value="ECO:0007669"/>
    <property type="project" value="InterPro"/>
</dbReference>
<evidence type="ECO:0000256" key="1">
    <source>
        <dbReference type="ARBA" id="ARBA00008987"/>
    </source>
</evidence>
<dbReference type="Proteomes" id="UP000695562">
    <property type="component" value="Unassembled WGS sequence"/>
</dbReference>
<dbReference type="Pfam" id="PF06110">
    <property type="entry name" value="TXD17-like_Trx"/>
    <property type="match status" value="1"/>
</dbReference>
<accession>A0A8J4QAS4</accession>
<dbReference type="InterPro" id="IPR036249">
    <property type="entry name" value="Thioredoxin-like_sf"/>
</dbReference>
<feature type="domain" description="Thioredoxin" evidence="2">
    <location>
        <begin position="13"/>
        <end position="125"/>
    </location>
</feature>
<sequence>MGLVKKIIVTSPTEFSSAIKEATSLSKVVFVSFISSLDKATCSLWCRDCQISEPVVNEAVEKSNKDIYLVECQIEREGYKGNPDHPYRTDPNIKLTAIPTLFVWTKEQNRLVEEDCADLEKVNKLIDGAF</sequence>
<dbReference type="PANTHER" id="PTHR12452:SF0">
    <property type="entry name" value="THIOREDOXIN DOMAIN-CONTAINING PROTEIN 17"/>
    <property type="match status" value="1"/>
</dbReference>
<proteinExistence type="inferred from homology"/>
<protein>
    <recommendedName>
        <fullName evidence="2">Thioredoxin domain-containing protein</fullName>
    </recommendedName>
</protein>
<comment type="caution">
    <text evidence="3">The sequence shown here is derived from an EMBL/GenBank/DDBJ whole genome shotgun (WGS) entry which is preliminary data.</text>
</comment>
<name>A0A8J4QAS4_9MYCE</name>
<dbReference type="Gene3D" id="3.40.30.10">
    <property type="entry name" value="Glutaredoxin"/>
    <property type="match status" value="1"/>
</dbReference>
<reference evidence="3" key="1">
    <citation type="submission" date="2020-01" db="EMBL/GenBank/DDBJ databases">
        <title>Development of genomics and gene disruption for Polysphondylium violaceum indicates a role for the polyketide synthase stlB in stalk morphogenesis.</title>
        <authorList>
            <person name="Narita B."/>
            <person name="Kawabe Y."/>
            <person name="Kin K."/>
            <person name="Saito T."/>
            <person name="Gibbs R."/>
            <person name="Kuspa A."/>
            <person name="Muzny D."/>
            <person name="Queller D."/>
            <person name="Richards S."/>
            <person name="Strassman J."/>
            <person name="Sucgang R."/>
            <person name="Worley K."/>
            <person name="Schaap P."/>
        </authorList>
    </citation>
    <scope>NUCLEOTIDE SEQUENCE</scope>
    <source>
        <strain evidence="3">QSvi11</strain>
    </source>
</reference>
<dbReference type="EMBL" id="AJWJ01000010">
    <property type="protein sequence ID" value="KAF2078146.1"/>
    <property type="molecule type" value="Genomic_DNA"/>
</dbReference>
<dbReference type="InterPro" id="IPR010357">
    <property type="entry name" value="TXNDC17_dom"/>
</dbReference>
<organism evidence="3 4">
    <name type="scientific">Polysphondylium violaceum</name>
    <dbReference type="NCBI Taxonomy" id="133409"/>
    <lineage>
        <taxon>Eukaryota</taxon>
        <taxon>Amoebozoa</taxon>
        <taxon>Evosea</taxon>
        <taxon>Eumycetozoa</taxon>
        <taxon>Dictyostelia</taxon>
        <taxon>Dictyosteliales</taxon>
        <taxon>Dictyosteliaceae</taxon>
        <taxon>Polysphondylium</taxon>
    </lineage>
</organism>
<dbReference type="PANTHER" id="PTHR12452">
    <property type="entry name" value="42-9-9 PROTEIN-RELATED"/>
    <property type="match status" value="1"/>
</dbReference>
<comment type="similarity">
    <text evidence="1">Belongs to the thioredoxin family.</text>
</comment>
<evidence type="ECO:0000259" key="2">
    <source>
        <dbReference type="Pfam" id="PF06110"/>
    </source>
</evidence>